<keyword evidence="8" id="KW-0067">ATP-binding</keyword>
<dbReference type="GO" id="GO:0005524">
    <property type="term" value="F:ATP binding"/>
    <property type="evidence" value="ECO:0007669"/>
    <property type="project" value="UniProtKB-KW"/>
</dbReference>
<name>A0AA46AF83_9BACL</name>
<dbReference type="Pfam" id="PF00512">
    <property type="entry name" value="HisKA"/>
    <property type="match status" value="1"/>
</dbReference>
<feature type="transmembrane region" description="Helical" evidence="11">
    <location>
        <begin position="25"/>
        <end position="41"/>
    </location>
</feature>
<dbReference type="PRINTS" id="PR00344">
    <property type="entry name" value="BCTRLSENSOR"/>
</dbReference>
<dbReference type="InterPro" id="IPR050351">
    <property type="entry name" value="BphY/WalK/GraS-like"/>
</dbReference>
<keyword evidence="11" id="KW-1133">Transmembrane helix</keyword>
<dbReference type="PANTHER" id="PTHR45453">
    <property type="entry name" value="PHOSPHATE REGULON SENSOR PROTEIN PHOR"/>
    <property type="match status" value="1"/>
</dbReference>
<evidence type="ECO:0000256" key="11">
    <source>
        <dbReference type="SAM" id="Phobius"/>
    </source>
</evidence>
<evidence type="ECO:0000259" key="12">
    <source>
        <dbReference type="PROSITE" id="PS50109"/>
    </source>
</evidence>
<dbReference type="InterPro" id="IPR004358">
    <property type="entry name" value="Sig_transdc_His_kin-like_C"/>
</dbReference>
<evidence type="ECO:0000313" key="14">
    <source>
        <dbReference type="Proteomes" id="UP001157946"/>
    </source>
</evidence>
<dbReference type="FunFam" id="3.30.565.10:FF:000006">
    <property type="entry name" value="Sensor histidine kinase WalK"/>
    <property type="match status" value="1"/>
</dbReference>
<proteinExistence type="predicted"/>
<dbReference type="Gene3D" id="1.10.287.130">
    <property type="match status" value="1"/>
</dbReference>
<dbReference type="InterPro" id="IPR003594">
    <property type="entry name" value="HATPase_dom"/>
</dbReference>
<dbReference type="PROSITE" id="PS50109">
    <property type="entry name" value="HIS_KIN"/>
    <property type="match status" value="1"/>
</dbReference>
<dbReference type="InterPro" id="IPR003661">
    <property type="entry name" value="HisK_dim/P_dom"/>
</dbReference>
<dbReference type="SMART" id="SM00388">
    <property type="entry name" value="HisKA"/>
    <property type="match status" value="1"/>
</dbReference>
<dbReference type="SUPFAM" id="SSF55874">
    <property type="entry name" value="ATPase domain of HSP90 chaperone/DNA topoisomerase II/histidine kinase"/>
    <property type="match status" value="1"/>
</dbReference>
<evidence type="ECO:0000256" key="10">
    <source>
        <dbReference type="ARBA" id="ARBA00023136"/>
    </source>
</evidence>
<feature type="domain" description="Histidine kinase" evidence="12">
    <location>
        <begin position="112"/>
        <end position="330"/>
    </location>
</feature>
<dbReference type="InterPro" id="IPR036890">
    <property type="entry name" value="HATPase_C_sf"/>
</dbReference>
<dbReference type="EC" id="2.7.13.3" evidence="3"/>
<accession>A0AA46AF83</accession>
<keyword evidence="4" id="KW-0597">Phosphoprotein</keyword>
<dbReference type="GO" id="GO:0000155">
    <property type="term" value="F:phosphorelay sensor kinase activity"/>
    <property type="evidence" value="ECO:0007669"/>
    <property type="project" value="InterPro"/>
</dbReference>
<dbReference type="AlphaFoldDB" id="A0AA46AF83"/>
<comment type="subcellular location">
    <subcellularLocation>
        <location evidence="2">Cell membrane</location>
        <topology evidence="2">Multi-pass membrane protein</topology>
    </subcellularLocation>
</comment>
<evidence type="ECO:0000256" key="1">
    <source>
        <dbReference type="ARBA" id="ARBA00000085"/>
    </source>
</evidence>
<evidence type="ECO:0000256" key="2">
    <source>
        <dbReference type="ARBA" id="ARBA00004651"/>
    </source>
</evidence>
<dbReference type="GO" id="GO:0005886">
    <property type="term" value="C:plasma membrane"/>
    <property type="evidence" value="ECO:0007669"/>
    <property type="project" value="UniProtKB-SubCell"/>
</dbReference>
<dbReference type="InterPro" id="IPR005467">
    <property type="entry name" value="His_kinase_dom"/>
</dbReference>
<dbReference type="SMART" id="SM00387">
    <property type="entry name" value="HATPase_c"/>
    <property type="match status" value="1"/>
</dbReference>
<evidence type="ECO:0000256" key="8">
    <source>
        <dbReference type="ARBA" id="ARBA00022840"/>
    </source>
</evidence>
<evidence type="ECO:0000256" key="9">
    <source>
        <dbReference type="ARBA" id="ARBA00023012"/>
    </source>
</evidence>
<comment type="catalytic activity">
    <reaction evidence="1">
        <text>ATP + protein L-histidine = ADP + protein N-phospho-L-histidine.</text>
        <dbReference type="EC" id="2.7.13.3"/>
    </reaction>
</comment>
<dbReference type="InterPro" id="IPR036097">
    <property type="entry name" value="HisK_dim/P_sf"/>
</dbReference>
<keyword evidence="14" id="KW-1185">Reference proteome</keyword>
<dbReference type="GO" id="GO:0016036">
    <property type="term" value="P:cellular response to phosphate starvation"/>
    <property type="evidence" value="ECO:0007669"/>
    <property type="project" value="TreeGrafter"/>
</dbReference>
<dbReference type="GO" id="GO:0004721">
    <property type="term" value="F:phosphoprotein phosphatase activity"/>
    <property type="evidence" value="ECO:0007669"/>
    <property type="project" value="TreeGrafter"/>
</dbReference>
<gene>
    <name evidence="13" type="ORF">SAMN06265361_10371</name>
</gene>
<dbReference type="CDD" id="cd00082">
    <property type="entry name" value="HisKA"/>
    <property type="match status" value="1"/>
</dbReference>
<dbReference type="PANTHER" id="PTHR45453:SF1">
    <property type="entry name" value="PHOSPHATE REGULON SENSOR PROTEIN PHOR"/>
    <property type="match status" value="1"/>
</dbReference>
<dbReference type="Pfam" id="PF02518">
    <property type="entry name" value="HATPase_c"/>
    <property type="match status" value="1"/>
</dbReference>
<evidence type="ECO:0000256" key="6">
    <source>
        <dbReference type="ARBA" id="ARBA00022741"/>
    </source>
</evidence>
<keyword evidence="6" id="KW-0547">Nucleotide-binding</keyword>
<keyword evidence="10 11" id="KW-0472">Membrane</keyword>
<dbReference type="FunFam" id="1.10.287.130:FF:000001">
    <property type="entry name" value="Two-component sensor histidine kinase"/>
    <property type="match status" value="1"/>
</dbReference>
<reference evidence="13" key="1">
    <citation type="submission" date="2017-05" db="EMBL/GenBank/DDBJ databases">
        <authorList>
            <person name="Varghese N."/>
            <person name="Submissions S."/>
        </authorList>
    </citation>
    <scope>NUCLEOTIDE SEQUENCE</scope>
    <source>
        <strain evidence="13">DSM 45262</strain>
    </source>
</reference>
<comment type="caution">
    <text evidence="13">The sequence shown here is derived from an EMBL/GenBank/DDBJ whole genome shotgun (WGS) entry which is preliminary data.</text>
</comment>
<evidence type="ECO:0000256" key="7">
    <source>
        <dbReference type="ARBA" id="ARBA00022777"/>
    </source>
</evidence>
<sequence length="338" mass="38431">MVALQFMAITGLVFADVSAYAPDQVRWISYLVLFFVAVLLLRERFRYAARLQAMVATLRMALDGNLKSRLFTNGDRLMDEFVFTANEMIERLEQVHIQAIRSQMARKSLLSSISHDIRTPLTSIIGYVDALKDGIAVSEEEKQAYTQIVSDKAKKLKDMIDEIFTMAKLDADEMPMKPERFDLAELIRETLIGFLPIFKQQDITIQVDIPDRQCMILADRLSVVRIITNIIKNTVNYGAEGKVLGVELSETDGEFQALIWDRGPGIAEEEMQNVFERMYRGDQSRNPLRGGSGLGLAIAKSLVEKNHGNIWVQSVPWERTVFGISFPKHIVKNDLRNR</sequence>
<evidence type="ECO:0000313" key="13">
    <source>
        <dbReference type="EMBL" id="SMP17631.1"/>
    </source>
</evidence>
<protein>
    <recommendedName>
        <fullName evidence="3">histidine kinase</fullName>
        <ecNumber evidence="3">2.7.13.3</ecNumber>
    </recommendedName>
</protein>
<evidence type="ECO:0000256" key="3">
    <source>
        <dbReference type="ARBA" id="ARBA00012438"/>
    </source>
</evidence>
<dbReference type="EMBL" id="FXTU01000003">
    <property type="protein sequence ID" value="SMP17631.1"/>
    <property type="molecule type" value="Genomic_DNA"/>
</dbReference>
<evidence type="ECO:0000256" key="5">
    <source>
        <dbReference type="ARBA" id="ARBA00022679"/>
    </source>
</evidence>
<evidence type="ECO:0000256" key="4">
    <source>
        <dbReference type="ARBA" id="ARBA00022553"/>
    </source>
</evidence>
<keyword evidence="11" id="KW-0812">Transmembrane</keyword>
<keyword evidence="7 13" id="KW-0418">Kinase</keyword>
<organism evidence="13 14">
    <name type="scientific">Laceyella tengchongensis</name>
    <dbReference type="NCBI Taxonomy" id="574699"/>
    <lineage>
        <taxon>Bacteria</taxon>
        <taxon>Bacillati</taxon>
        <taxon>Bacillota</taxon>
        <taxon>Bacilli</taxon>
        <taxon>Bacillales</taxon>
        <taxon>Thermoactinomycetaceae</taxon>
        <taxon>Laceyella</taxon>
    </lineage>
</organism>
<keyword evidence="9" id="KW-0902">Two-component regulatory system</keyword>
<dbReference type="SUPFAM" id="SSF47384">
    <property type="entry name" value="Homodimeric domain of signal transducing histidine kinase"/>
    <property type="match status" value="1"/>
</dbReference>
<dbReference type="Proteomes" id="UP001157946">
    <property type="component" value="Unassembled WGS sequence"/>
</dbReference>
<dbReference type="Gene3D" id="3.30.565.10">
    <property type="entry name" value="Histidine kinase-like ATPase, C-terminal domain"/>
    <property type="match status" value="1"/>
</dbReference>
<keyword evidence="5" id="KW-0808">Transferase</keyword>